<dbReference type="Proteomes" id="UP000315908">
    <property type="component" value="Unassembled WGS sequence"/>
</dbReference>
<evidence type="ECO:0000313" key="1">
    <source>
        <dbReference type="EMBL" id="TWI19567.1"/>
    </source>
</evidence>
<accession>A0A562MI05</accession>
<proteinExistence type="predicted"/>
<dbReference type="EMBL" id="VLKR01000012">
    <property type="protein sequence ID" value="TWI19567.1"/>
    <property type="molecule type" value="Genomic_DNA"/>
</dbReference>
<protein>
    <submittedName>
        <fullName evidence="1">Uncharacterized protein</fullName>
    </submittedName>
</protein>
<evidence type="ECO:0000313" key="2">
    <source>
        <dbReference type="Proteomes" id="UP000315908"/>
    </source>
</evidence>
<sequence>MLFYLPFAWKEKSKVYNIKKRDTASCTPLYLYEKLTLNR</sequence>
<reference evidence="1 2" key="1">
    <citation type="journal article" date="2015" name="Stand. Genomic Sci.">
        <title>Genomic Encyclopedia of Bacterial and Archaeal Type Strains, Phase III: the genomes of soil and plant-associated and newly described type strains.</title>
        <authorList>
            <person name="Whitman W.B."/>
            <person name="Woyke T."/>
            <person name="Klenk H.P."/>
            <person name="Zhou Y."/>
            <person name="Lilburn T.G."/>
            <person name="Beck B.J."/>
            <person name="De Vos P."/>
            <person name="Vandamme P."/>
            <person name="Eisen J.A."/>
            <person name="Garrity G."/>
            <person name="Hugenholtz P."/>
            <person name="Kyrpides N.C."/>
        </authorList>
    </citation>
    <scope>NUCLEOTIDE SEQUENCE [LARGE SCALE GENOMIC DNA]</scope>
    <source>
        <strain evidence="1 2">CGMCC 1.6855</strain>
    </source>
</reference>
<name>A0A562MI05_9SPHI</name>
<gene>
    <name evidence="1" type="ORF">IQ31_02480</name>
</gene>
<organism evidence="1 2">
    <name type="scientific">Sphingobacterium siyangense</name>
    <dbReference type="NCBI Taxonomy" id="459529"/>
    <lineage>
        <taxon>Bacteria</taxon>
        <taxon>Pseudomonadati</taxon>
        <taxon>Bacteroidota</taxon>
        <taxon>Sphingobacteriia</taxon>
        <taxon>Sphingobacteriales</taxon>
        <taxon>Sphingobacteriaceae</taxon>
        <taxon>Sphingobacterium</taxon>
    </lineage>
</organism>
<dbReference type="AlphaFoldDB" id="A0A562MI05"/>
<comment type="caution">
    <text evidence="1">The sequence shown here is derived from an EMBL/GenBank/DDBJ whole genome shotgun (WGS) entry which is preliminary data.</text>
</comment>